<accession>A0A7C1T2I6</accession>
<gene>
    <name evidence="6" type="ORF">ENM88_05030</name>
    <name evidence="5" type="ORF">ENP77_02560</name>
</gene>
<dbReference type="PROSITE" id="PS50943">
    <property type="entry name" value="HTH_CROC1"/>
    <property type="match status" value="1"/>
</dbReference>
<organism evidence="5">
    <name type="scientific">Thermofilum pendens</name>
    <dbReference type="NCBI Taxonomy" id="2269"/>
    <lineage>
        <taxon>Archaea</taxon>
        <taxon>Thermoproteota</taxon>
        <taxon>Thermoprotei</taxon>
        <taxon>Thermofilales</taxon>
        <taxon>Thermofilaceae</taxon>
        <taxon>Thermofilum</taxon>
    </lineage>
</organism>
<dbReference type="Pfam" id="PF13560">
    <property type="entry name" value="HTH_31"/>
    <property type="match status" value="1"/>
</dbReference>
<dbReference type="PANTHER" id="PTHR43080">
    <property type="entry name" value="CBS DOMAIN-CONTAINING PROTEIN CBSX3, MITOCHONDRIAL"/>
    <property type="match status" value="1"/>
</dbReference>
<feature type="domain" description="HTH cro/C1-type" evidence="3">
    <location>
        <begin position="9"/>
        <end position="64"/>
    </location>
</feature>
<evidence type="ECO:0000256" key="1">
    <source>
        <dbReference type="ARBA" id="ARBA00023122"/>
    </source>
</evidence>
<dbReference type="EMBL" id="DRZM01000153">
    <property type="protein sequence ID" value="HHP05097.1"/>
    <property type="molecule type" value="Genomic_DNA"/>
</dbReference>
<dbReference type="Pfam" id="PF00571">
    <property type="entry name" value="CBS"/>
    <property type="match status" value="2"/>
</dbReference>
<evidence type="ECO:0000259" key="4">
    <source>
        <dbReference type="PROSITE" id="PS51371"/>
    </source>
</evidence>
<dbReference type="AlphaFoldDB" id="A0A7C1T2I6"/>
<evidence type="ECO:0000313" key="5">
    <source>
        <dbReference type="EMBL" id="HEB48661.1"/>
    </source>
</evidence>
<dbReference type="PIRSF" id="PIRSF037253">
    <property type="entry name" value="HTH_CBS_prd"/>
    <property type="match status" value="1"/>
</dbReference>
<dbReference type="SUPFAM" id="SSF47413">
    <property type="entry name" value="lambda repressor-like DNA-binding domains"/>
    <property type="match status" value="1"/>
</dbReference>
<proteinExistence type="predicted"/>
<name>A0A7C1T2I6_THEPE</name>
<dbReference type="CDD" id="cd00093">
    <property type="entry name" value="HTH_XRE"/>
    <property type="match status" value="1"/>
</dbReference>
<sequence>MPIPTPEELRMLRLKAGLTQAEVARRAGVSQSLIARIESGNVNPRVSTLMRIYQAIHELVEDELTARDIMSSPVIYVEPQTPLVKATQIMWERGFSQLPVLEGGKRNIGTLFEDDVLQAFLKESRRAAQLTVADVMSDPLPIVSAETKVGRVARLLSRTPAVLVEDEMLIVGIITKSDIAKLLLEAR</sequence>
<dbReference type="InterPro" id="IPR000644">
    <property type="entry name" value="CBS_dom"/>
</dbReference>
<dbReference type="InterPro" id="IPR010982">
    <property type="entry name" value="Lambda_DNA-bd_dom_sf"/>
</dbReference>
<dbReference type="GO" id="GO:0003677">
    <property type="term" value="F:DNA binding"/>
    <property type="evidence" value="ECO:0007669"/>
    <property type="project" value="InterPro"/>
</dbReference>
<evidence type="ECO:0000313" key="6">
    <source>
        <dbReference type="EMBL" id="HHP05097.1"/>
    </source>
</evidence>
<dbReference type="SMART" id="SM00116">
    <property type="entry name" value="CBS"/>
    <property type="match status" value="2"/>
</dbReference>
<dbReference type="InterPro" id="IPR017158">
    <property type="entry name" value="Tscrpt-reg_CBS-contain_prd"/>
</dbReference>
<dbReference type="Gene3D" id="3.10.580.10">
    <property type="entry name" value="CBS-domain"/>
    <property type="match status" value="1"/>
</dbReference>
<evidence type="ECO:0000256" key="2">
    <source>
        <dbReference type="PROSITE-ProRule" id="PRU00703"/>
    </source>
</evidence>
<dbReference type="EMBL" id="DSKP01000087">
    <property type="protein sequence ID" value="HEB48661.1"/>
    <property type="molecule type" value="Genomic_DNA"/>
</dbReference>
<dbReference type="PANTHER" id="PTHR43080:SF4">
    <property type="entry name" value="CRO-LIKE PROTEIN"/>
    <property type="match status" value="1"/>
</dbReference>
<dbReference type="SMART" id="SM00530">
    <property type="entry name" value="HTH_XRE"/>
    <property type="match status" value="1"/>
</dbReference>
<protein>
    <submittedName>
        <fullName evidence="5">CBS domain-containing protein</fullName>
    </submittedName>
</protein>
<reference evidence="5" key="1">
    <citation type="journal article" date="2020" name="mSystems">
        <title>Genome- and Community-Level Interaction Insights into Carbon Utilization and Element Cycling Functions of Hydrothermarchaeota in Hydrothermal Sediment.</title>
        <authorList>
            <person name="Zhou Z."/>
            <person name="Liu Y."/>
            <person name="Xu W."/>
            <person name="Pan J."/>
            <person name="Luo Z.H."/>
            <person name="Li M."/>
        </authorList>
    </citation>
    <scope>NUCLEOTIDE SEQUENCE [LARGE SCALE GENOMIC DNA]</scope>
    <source>
        <strain evidence="6">SpSt-1125</strain>
        <strain evidence="5">SpSt-25</strain>
    </source>
</reference>
<dbReference type="InterPro" id="IPR051257">
    <property type="entry name" value="Diverse_CBS-Domain"/>
</dbReference>
<dbReference type="InterPro" id="IPR001387">
    <property type="entry name" value="Cro/C1-type_HTH"/>
</dbReference>
<keyword evidence="1 2" id="KW-0129">CBS domain</keyword>
<feature type="domain" description="CBS" evidence="4">
    <location>
        <begin position="70"/>
        <end position="126"/>
    </location>
</feature>
<comment type="caution">
    <text evidence="5">The sequence shown here is derived from an EMBL/GenBank/DDBJ whole genome shotgun (WGS) entry which is preliminary data.</text>
</comment>
<evidence type="ECO:0000259" key="3">
    <source>
        <dbReference type="PROSITE" id="PS50943"/>
    </source>
</evidence>
<dbReference type="InterPro" id="IPR046342">
    <property type="entry name" value="CBS_dom_sf"/>
</dbReference>
<dbReference type="Gene3D" id="1.10.260.40">
    <property type="entry name" value="lambda repressor-like DNA-binding domains"/>
    <property type="match status" value="1"/>
</dbReference>
<dbReference type="PROSITE" id="PS51371">
    <property type="entry name" value="CBS"/>
    <property type="match status" value="1"/>
</dbReference>
<dbReference type="SUPFAM" id="SSF54631">
    <property type="entry name" value="CBS-domain pair"/>
    <property type="match status" value="1"/>
</dbReference>